<dbReference type="OrthoDB" id="161861at2"/>
<name>A0A2H3KRD7_9CHLR</name>
<reference evidence="1 2" key="1">
    <citation type="submission" date="2016-05" db="EMBL/GenBank/DDBJ databases">
        <authorList>
            <person name="Lavstsen T."/>
            <person name="Jespersen J.S."/>
        </authorList>
    </citation>
    <scope>NUCLEOTIDE SEQUENCE [LARGE SCALE GENOMIC DNA]</scope>
    <source>
        <strain evidence="1 2">B7-9</strain>
    </source>
</reference>
<dbReference type="RefSeq" id="WP_097654139.1">
    <property type="nucleotide sequence ID" value="NZ_LYXE01000125.1"/>
</dbReference>
<evidence type="ECO:0000313" key="1">
    <source>
        <dbReference type="EMBL" id="PDV97765.1"/>
    </source>
</evidence>
<dbReference type="AlphaFoldDB" id="A0A2H3KRD7"/>
<accession>A0A2H3KRD7</accession>
<dbReference type="Proteomes" id="UP000220922">
    <property type="component" value="Unassembled WGS sequence"/>
</dbReference>
<evidence type="ECO:0000313" key="2">
    <source>
        <dbReference type="Proteomes" id="UP000220922"/>
    </source>
</evidence>
<organism evidence="1 2">
    <name type="scientific">Candidatus Chloroploca asiatica</name>
    <dbReference type="NCBI Taxonomy" id="1506545"/>
    <lineage>
        <taxon>Bacteria</taxon>
        <taxon>Bacillati</taxon>
        <taxon>Chloroflexota</taxon>
        <taxon>Chloroflexia</taxon>
        <taxon>Chloroflexales</taxon>
        <taxon>Chloroflexineae</taxon>
        <taxon>Oscillochloridaceae</taxon>
        <taxon>Candidatus Chloroploca</taxon>
    </lineage>
</organism>
<keyword evidence="2" id="KW-1185">Reference proteome</keyword>
<dbReference type="EMBL" id="LYXE01000125">
    <property type="protein sequence ID" value="PDV97765.1"/>
    <property type="molecule type" value="Genomic_DNA"/>
</dbReference>
<protein>
    <submittedName>
        <fullName evidence="1">Uncharacterized protein</fullName>
    </submittedName>
</protein>
<comment type="caution">
    <text evidence="1">The sequence shown here is derived from an EMBL/GenBank/DDBJ whole genome shotgun (WGS) entry which is preliminary data.</text>
</comment>
<gene>
    <name evidence="1" type="ORF">A9Q02_17630</name>
</gene>
<sequence length="102" mass="11110">MQAATLVTLHDRFSRGEALSDDERSLLEAWYAEQDRAEQGTLPLSPASDPTAHLQDQIAQTAHQLEVITQQITATLTANESLRQEIAGLHARLVHQGAGRAA</sequence>
<proteinExistence type="predicted"/>